<keyword evidence="1" id="KW-0548">Nucleotidyltransferase</keyword>
<evidence type="ECO:0000313" key="1">
    <source>
        <dbReference type="EMBL" id="GJS64833.1"/>
    </source>
</evidence>
<comment type="caution">
    <text evidence="1">The sequence shown here is derived from an EMBL/GenBank/DDBJ whole genome shotgun (WGS) entry which is preliminary data.</text>
</comment>
<keyword evidence="2" id="KW-1185">Reference proteome</keyword>
<evidence type="ECO:0000313" key="2">
    <source>
        <dbReference type="Proteomes" id="UP001151760"/>
    </source>
</evidence>
<organism evidence="1 2">
    <name type="scientific">Tanacetum coccineum</name>
    <dbReference type="NCBI Taxonomy" id="301880"/>
    <lineage>
        <taxon>Eukaryota</taxon>
        <taxon>Viridiplantae</taxon>
        <taxon>Streptophyta</taxon>
        <taxon>Embryophyta</taxon>
        <taxon>Tracheophyta</taxon>
        <taxon>Spermatophyta</taxon>
        <taxon>Magnoliopsida</taxon>
        <taxon>eudicotyledons</taxon>
        <taxon>Gunneridae</taxon>
        <taxon>Pentapetalae</taxon>
        <taxon>asterids</taxon>
        <taxon>campanulids</taxon>
        <taxon>Asterales</taxon>
        <taxon>Asteraceae</taxon>
        <taxon>Asteroideae</taxon>
        <taxon>Anthemideae</taxon>
        <taxon>Anthemidinae</taxon>
        <taxon>Tanacetum</taxon>
    </lineage>
</organism>
<gene>
    <name evidence="1" type="ORF">Tco_0679397</name>
</gene>
<protein>
    <submittedName>
        <fullName evidence="1">Reverse transcriptase</fullName>
    </submittedName>
</protein>
<dbReference type="SUPFAM" id="SSF50630">
    <property type="entry name" value="Acid proteases"/>
    <property type="match status" value="1"/>
</dbReference>
<accession>A0ABQ4XIP9</accession>
<dbReference type="CDD" id="cd00303">
    <property type="entry name" value="retropepsin_like"/>
    <property type="match status" value="1"/>
</dbReference>
<dbReference type="GO" id="GO:0003964">
    <property type="term" value="F:RNA-directed DNA polymerase activity"/>
    <property type="evidence" value="ECO:0007669"/>
    <property type="project" value="UniProtKB-KW"/>
</dbReference>
<proteinExistence type="predicted"/>
<sequence>MAPSTRQTSGSNAMAEIRQTLAAMNSIITALSIPTTQVVNHGTRRQANQFGRLAKVEFPKFHRDDVKGWVFKCEQFLLIDNTPPEEKKFVPGHKREGQLLSLVVLPMKELEEKFEDAQEELDKLENEELPQISLNAFNSASSFQTMRVVGIIANKYKLYILVDSGCAYNFLDINVTRRMGCKIIPISPVSITMAGGNQLVSVSECKGFTWQLKGETFVTDVLLLLLGGCEMVLGIQWLATLCDIKCNFKALRMEFVHNNKKLVIKVPQQRSALKTFDRTIPITESIQSVNNKHLLTLKTAIEARVKELCKAEEKEQSALWHAEMFTSYLSACSLGCTLDIQQLFHWVHDL</sequence>
<dbReference type="Pfam" id="PF08284">
    <property type="entry name" value="RVP_2"/>
    <property type="match status" value="1"/>
</dbReference>
<reference evidence="1" key="2">
    <citation type="submission" date="2022-01" db="EMBL/GenBank/DDBJ databases">
        <authorList>
            <person name="Yamashiro T."/>
            <person name="Shiraishi A."/>
            <person name="Satake H."/>
            <person name="Nakayama K."/>
        </authorList>
    </citation>
    <scope>NUCLEOTIDE SEQUENCE</scope>
</reference>
<keyword evidence="1" id="KW-0808">Transferase</keyword>
<keyword evidence="1" id="KW-0695">RNA-directed DNA polymerase</keyword>
<dbReference type="EMBL" id="BQNB010009532">
    <property type="protein sequence ID" value="GJS64833.1"/>
    <property type="molecule type" value="Genomic_DNA"/>
</dbReference>
<dbReference type="InterPro" id="IPR021109">
    <property type="entry name" value="Peptidase_aspartic_dom_sf"/>
</dbReference>
<reference evidence="1" key="1">
    <citation type="journal article" date="2022" name="Int. J. Mol. Sci.">
        <title>Draft Genome of Tanacetum Coccineum: Genomic Comparison of Closely Related Tanacetum-Family Plants.</title>
        <authorList>
            <person name="Yamashiro T."/>
            <person name="Shiraishi A."/>
            <person name="Nakayama K."/>
            <person name="Satake H."/>
        </authorList>
    </citation>
    <scope>NUCLEOTIDE SEQUENCE</scope>
</reference>
<dbReference type="Gene3D" id="2.40.70.10">
    <property type="entry name" value="Acid Proteases"/>
    <property type="match status" value="1"/>
</dbReference>
<dbReference type="Proteomes" id="UP001151760">
    <property type="component" value="Unassembled WGS sequence"/>
</dbReference>
<name>A0ABQ4XIP9_9ASTR</name>